<evidence type="ECO:0000259" key="10">
    <source>
        <dbReference type="PROSITE" id="PS50109"/>
    </source>
</evidence>
<dbReference type="SUPFAM" id="SSF55874">
    <property type="entry name" value="ATPase domain of HSP90 chaperone/DNA topoisomerase II/histidine kinase"/>
    <property type="match status" value="1"/>
</dbReference>
<dbReference type="EMBL" id="CP048685">
    <property type="protein sequence ID" value="QPJ60363.1"/>
    <property type="molecule type" value="Genomic_DNA"/>
</dbReference>
<keyword evidence="7" id="KW-0175">Coiled coil</keyword>
<evidence type="ECO:0000256" key="8">
    <source>
        <dbReference type="SAM" id="MobiDB-lite"/>
    </source>
</evidence>
<dbReference type="InterPro" id="IPR036097">
    <property type="entry name" value="HisK_dim/P_sf"/>
</dbReference>
<keyword evidence="6" id="KW-0418">Kinase</keyword>
<feature type="domain" description="Histidine kinase" evidence="10">
    <location>
        <begin position="445"/>
        <end position="659"/>
    </location>
</feature>
<dbReference type="SUPFAM" id="SSF158472">
    <property type="entry name" value="HAMP domain-like"/>
    <property type="match status" value="1"/>
</dbReference>
<evidence type="ECO:0000256" key="3">
    <source>
        <dbReference type="ARBA" id="ARBA00012438"/>
    </source>
</evidence>
<dbReference type="PROSITE" id="PS50885">
    <property type="entry name" value="HAMP"/>
    <property type="match status" value="1"/>
</dbReference>
<dbReference type="InterPro" id="IPR036890">
    <property type="entry name" value="HATPase_C_sf"/>
</dbReference>
<dbReference type="SMART" id="SM00388">
    <property type="entry name" value="HisKA"/>
    <property type="match status" value="1"/>
</dbReference>
<dbReference type="InterPro" id="IPR004358">
    <property type="entry name" value="Sig_transdc_His_kin-like_C"/>
</dbReference>
<feature type="transmembrane region" description="Helical" evidence="9">
    <location>
        <begin position="154"/>
        <end position="178"/>
    </location>
</feature>
<evidence type="ECO:0000313" key="13">
    <source>
        <dbReference type="Proteomes" id="UP000594688"/>
    </source>
</evidence>
<keyword evidence="4" id="KW-0597">Phosphoprotein</keyword>
<dbReference type="Gene3D" id="6.10.340.10">
    <property type="match status" value="1"/>
</dbReference>
<evidence type="ECO:0000256" key="6">
    <source>
        <dbReference type="ARBA" id="ARBA00022777"/>
    </source>
</evidence>
<dbReference type="SMART" id="SM00065">
    <property type="entry name" value="GAF"/>
    <property type="match status" value="1"/>
</dbReference>
<keyword evidence="9" id="KW-0472">Membrane</keyword>
<dbReference type="GO" id="GO:0000155">
    <property type="term" value="F:phosphorelay sensor kinase activity"/>
    <property type="evidence" value="ECO:0007669"/>
    <property type="project" value="InterPro"/>
</dbReference>
<dbReference type="InterPro" id="IPR050351">
    <property type="entry name" value="BphY/WalK/GraS-like"/>
</dbReference>
<keyword evidence="9" id="KW-1133">Transmembrane helix</keyword>
<dbReference type="Proteomes" id="UP000594688">
    <property type="component" value="Chromosome"/>
</dbReference>
<dbReference type="PANTHER" id="PTHR42878">
    <property type="entry name" value="TWO-COMPONENT HISTIDINE KINASE"/>
    <property type="match status" value="1"/>
</dbReference>
<reference evidence="12 13" key="1">
    <citation type="submission" date="2020-02" db="EMBL/GenBank/DDBJ databases">
        <title>Genomic and physiological characterization of two novel Nitrospinaceae genera.</title>
        <authorList>
            <person name="Mueller A.J."/>
            <person name="Jung M.-Y."/>
            <person name="Strachan C.R."/>
            <person name="Herbold C.W."/>
            <person name="Kirkegaard R.H."/>
            <person name="Daims H."/>
        </authorList>
    </citation>
    <scope>NUCLEOTIDE SEQUENCE [LARGE SCALE GENOMIC DNA]</scope>
    <source>
        <strain evidence="12">EB</strain>
    </source>
</reference>
<dbReference type="Pfam" id="PF13185">
    <property type="entry name" value="GAF_2"/>
    <property type="match status" value="1"/>
</dbReference>
<dbReference type="PROSITE" id="PS50109">
    <property type="entry name" value="HIS_KIN"/>
    <property type="match status" value="1"/>
</dbReference>
<evidence type="ECO:0000256" key="9">
    <source>
        <dbReference type="SAM" id="Phobius"/>
    </source>
</evidence>
<dbReference type="GO" id="GO:0030295">
    <property type="term" value="F:protein kinase activator activity"/>
    <property type="evidence" value="ECO:0007669"/>
    <property type="project" value="TreeGrafter"/>
</dbReference>
<dbReference type="GO" id="GO:0000156">
    <property type="term" value="F:phosphorelay response regulator activity"/>
    <property type="evidence" value="ECO:0007669"/>
    <property type="project" value="TreeGrafter"/>
</dbReference>
<dbReference type="InterPro" id="IPR003661">
    <property type="entry name" value="HisK_dim/P_dom"/>
</dbReference>
<evidence type="ECO:0000256" key="7">
    <source>
        <dbReference type="SAM" id="Coils"/>
    </source>
</evidence>
<dbReference type="Pfam" id="PF00672">
    <property type="entry name" value="HAMP"/>
    <property type="match status" value="1"/>
</dbReference>
<dbReference type="InterPro" id="IPR029016">
    <property type="entry name" value="GAF-like_dom_sf"/>
</dbReference>
<dbReference type="InterPro" id="IPR005467">
    <property type="entry name" value="His_kinase_dom"/>
</dbReference>
<proteinExistence type="predicted"/>
<dbReference type="Pfam" id="PF00512">
    <property type="entry name" value="HisKA"/>
    <property type="match status" value="1"/>
</dbReference>
<dbReference type="InterPro" id="IPR003594">
    <property type="entry name" value="HATPase_dom"/>
</dbReference>
<dbReference type="Pfam" id="PF02518">
    <property type="entry name" value="HATPase_c"/>
    <property type="match status" value="1"/>
</dbReference>
<gene>
    <name evidence="12" type="ORF">G3M70_00020</name>
</gene>
<dbReference type="GO" id="GO:0016020">
    <property type="term" value="C:membrane"/>
    <property type="evidence" value="ECO:0007669"/>
    <property type="project" value="UniProtKB-SubCell"/>
</dbReference>
<evidence type="ECO:0000259" key="11">
    <source>
        <dbReference type="PROSITE" id="PS50885"/>
    </source>
</evidence>
<name>A0A7T0FYZ9_9BACT</name>
<organism evidence="12 13">
    <name type="scientific">Candidatus Nitronauta litoralis</name>
    <dbReference type="NCBI Taxonomy" id="2705533"/>
    <lineage>
        <taxon>Bacteria</taxon>
        <taxon>Pseudomonadati</taxon>
        <taxon>Nitrospinota/Tectimicrobiota group</taxon>
        <taxon>Nitrospinota</taxon>
        <taxon>Nitrospinia</taxon>
        <taxon>Nitrospinales</taxon>
        <taxon>Nitrospinaceae</taxon>
        <taxon>Candidatus Nitronauta</taxon>
    </lineage>
</organism>
<dbReference type="Gene3D" id="1.10.287.130">
    <property type="match status" value="1"/>
</dbReference>
<evidence type="ECO:0000313" key="12">
    <source>
        <dbReference type="EMBL" id="QPJ60363.1"/>
    </source>
</evidence>
<sequence length="681" mass="77425">MNVAEEAHFTSMENQIELRGLGQTLAEGSDFLTGEIRRYVQFGDPVHLKNFWNEVRVTRSRDKAVERLKKLNVLPEELAIIKKAKSFSDNLINTEEAAMDAVKKNDFEQARKLVFGKYYEDQKRLIMGNIKKFQRKTNARAEEISNHFREDVSFYMVLTNCLLLVSVTLVLFLVYNIGIKRIINPLRKLSHSMRELAGGNLKIETPVSSRGDEISDIESALRVFRDTAEKRKQVEDELREERAFSELIRVVAMAANKLNGFEEVARISLDMVCKTAGWPVGHVYVVEGSSSKLVSSKIWHVTDNERFAEFRRVTEETVFVPGVGLPGRVFEEKRAMWVADVSKDFNFPRAKLAGEIGVRAGFAFPVMIGDKVVAVAEFFTSHVETLHAELLQAMSSVGIEMGRVFERQQAAETLQDHLNNLEVLIKERTKELVQKNQELTDFASIASHDLSEPLRKVITFGDCLGGRLKGDDEKGWDYLNRMQAAAMRMQELINNLLDYSMVNTQKNLLKEIDFNVIVRQSLLNLESRLSETRGTVQAENLPRIEADPLHMLQLFQNLIANALKYHKKGIAPVVKISSQLDGDDRVNILVSDNGIGFDEKYSQRIFRPFQRLHSRTEFKGTGMGLAICKKIVDRHNGVIEIKSVPNEGSTFVVNLPLSQNKNRSDGAHLDPDETFQDYREK</sequence>
<dbReference type="KEGG" id="nli:G3M70_00020"/>
<comment type="subcellular location">
    <subcellularLocation>
        <location evidence="2">Membrane</location>
    </subcellularLocation>
</comment>
<dbReference type="SMART" id="SM00304">
    <property type="entry name" value="HAMP"/>
    <property type="match status" value="1"/>
</dbReference>
<dbReference type="Gene3D" id="3.30.565.10">
    <property type="entry name" value="Histidine kinase-like ATPase, C-terminal domain"/>
    <property type="match status" value="1"/>
</dbReference>
<dbReference type="InterPro" id="IPR003018">
    <property type="entry name" value="GAF"/>
</dbReference>
<dbReference type="PRINTS" id="PR00344">
    <property type="entry name" value="BCTRLSENSOR"/>
</dbReference>
<evidence type="ECO:0000256" key="5">
    <source>
        <dbReference type="ARBA" id="ARBA00022679"/>
    </source>
</evidence>
<keyword evidence="5" id="KW-0808">Transferase</keyword>
<feature type="region of interest" description="Disordered" evidence="8">
    <location>
        <begin position="662"/>
        <end position="681"/>
    </location>
</feature>
<keyword evidence="9" id="KW-0812">Transmembrane</keyword>
<feature type="coiled-coil region" evidence="7">
    <location>
        <begin position="407"/>
        <end position="438"/>
    </location>
</feature>
<dbReference type="CDD" id="cd06225">
    <property type="entry name" value="HAMP"/>
    <property type="match status" value="1"/>
</dbReference>
<dbReference type="SUPFAM" id="SSF47384">
    <property type="entry name" value="Homodimeric domain of signal transducing histidine kinase"/>
    <property type="match status" value="1"/>
</dbReference>
<dbReference type="CDD" id="cd00082">
    <property type="entry name" value="HisKA"/>
    <property type="match status" value="1"/>
</dbReference>
<accession>A0A7T0FYZ9</accession>
<dbReference type="SUPFAM" id="SSF55781">
    <property type="entry name" value="GAF domain-like"/>
    <property type="match status" value="1"/>
</dbReference>
<dbReference type="PANTHER" id="PTHR42878:SF15">
    <property type="entry name" value="BACTERIOPHYTOCHROME"/>
    <property type="match status" value="1"/>
</dbReference>
<dbReference type="EC" id="2.7.13.3" evidence="3"/>
<dbReference type="GO" id="GO:0007234">
    <property type="term" value="P:osmosensory signaling via phosphorelay pathway"/>
    <property type="evidence" value="ECO:0007669"/>
    <property type="project" value="TreeGrafter"/>
</dbReference>
<dbReference type="SMART" id="SM00387">
    <property type="entry name" value="HATPase_c"/>
    <property type="match status" value="1"/>
</dbReference>
<dbReference type="Gene3D" id="3.30.450.40">
    <property type="match status" value="1"/>
</dbReference>
<dbReference type="AlphaFoldDB" id="A0A7T0FYZ9"/>
<dbReference type="FunFam" id="3.30.565.10:FF:000006">
    <property type="entry name" value="Sensor histidine kinase WalK"/>
    <property type="match status" value="1"/>
</dbReference>
<evidence type="ECO:0000256" key="4">
    <source>
        <dbReference type="ARBA" id="ARBA00022553"/>
    </source>
</evidence>
<comment type="catalytic activity">
    <reaction evidence="1">
        <text>ATP + protein L-histidine = ADP + protein N-phospho-L-histidine.</text>
        <dbReference type="EC" id="2.7.13.3"/>
    </reaction>
</comment>
<protein>
    <recommendedName>
        <fullName evidence="3">histidine kinase</fullName>
        <ecNumber evidence="3">2.7.13.3</ecNumber>
    </recommendedName>
</protein>
<feature type="domain" description="HAMP" evidence="11">
    <location>
        <begin position="180"/>
        <end position="233"/>
    </location>
</feature>
<dbReference type="InterPro" id="IPR003660">
    <property type="entry name" value="HAMP_dom"/>
</dbReference>
<evidence type="ECO:0000256" key="1">
    <source>
        <dbReference type="ARBA" id="ARBA00000085"/>
    </source>
</evidence>
<evidence type="ECO:0000256" key="2">
    <source>
        <dbReference type="ARBA" id="ARBA00004370"/>
    </source>
</evidence>